<name>A0A2K3KAH0_TRIPR</name>
<comment type="caution">
    <text evidence="1">The sequence shown here is derived from an EMBL/GenBank/DDBJ whole genome shotgun (WGS) entry which is preliminary data.</text>
</comment>
<proteinExistence type="predicted"/>
<reference evidence="1 2" key="1">
    <citation type="journal article" date="2014" name="Am. J. Bot.">
        <title>Genome assembly and annotation for red clover (Trifolium pratense; Fabaceae).</title>
        <authorList>
            <person name="Istvanek J."/>
            <person name="Jaros M."/>
            <person name="Krenek A."/>
            <person name="Repkova J."/>
        </authorList>
    </citation>
    <scope>NUCLEOTIDE SEQUENCE [LARGE SCALE GENOMIC DNA]</scope>
    <source>
        <strain evidence="2">cv. Tatra</strain>
        <tissue evidence="1">Young leaves</tissue>
    </source>
</reference>
<evidence type="ECO:0000313" key="2">
    <source>
        <dbReference type="Proteomes" id="UP000236291"/>
    </source>
</evidence>
<accession>A0A2K3KAH0</accession>
<organism evidence="1 2">
    <name type="scientific">Trifolium pratense</name>
    <name type="common">Red clover</name>
    <dbReference type="NCBI Taxonomy" id="57577"/>
    <lineage>
        <taxon>Eukaryota</taxon>
        <taxon>Viridiplantae</taxon>
        <taxon>Streptophyta</taxon>
        <taxon>Embryophyta</taxon>
        <taxon>Tracheophyta</taxon>
        <taxon>Spermatophyta</taxon>
        <taxon>Magnoliopsida</taxon>
        <taxon>eudicotyledons</taxon>
        <taxon>Gunneridae</taxon>
        <taxon>Pentapetalae</taxon>
        <taxon>rosids</taxon>
        <taxon>fabids</taxon>
        <taxon>Fabales</taxon>
        <taxon>Fabaceae</taxon>
        <taxon>Papilionoideae</taxon>
        <taxon>50 kb inversion clade</taxon>
        <taxon>NPAAA clade</taxon>
        <taxon>Hologalegina</taxon>
        <taxon>IRL clade</taxon>
        <taxon>Trifolieae</taxon>
        <taxon>Trifolium</taxon>
    </lineage>
</organism>
<sequence>IRADMNDTMMPALLTPTRCPTSPSKSPLTYHYKHRHLAVESFLLLGDSRSRC</sequence>
<reference evidence="1 2" key="2">
    <citation type="journal article" date="2017" name="Front. Plant Sci.">
        <title>Gene Classification and Mining of Molecular Markers Useful in Red Clover (Trifolium pratense) Breeding.</title>
        <authorList>
            <person name="Istvanek J."/>
            <person name="Dluhosova J."/>
            <person name="Dluhos P."/>
            <person name="Patkova L."/>
            <person name="Nedelnik J."/>
            <person name="Repkova J."/>
        </authorList>
    </citation>
    <scope>NUCLEOTIDE SEQUENCE [LARGE SCALE GENOMIC DNA]</scope>
    <source>
        <strain evidence="2">cv. Tatra</strain>
        <tissue evidence="1">Young leaves</tissue>
    </source>
</reference>
<protein>
    <submittedName>
        <fullName evidence="1">Uncharacterized protein</fullName>
    </submittedName>
</protein>
<feature type="non-terminal residue" evidence="1">
    <location>
        <position position="1"/>
    </location>
</feature>
<dbReference type="Proteomes" id="UP000236291">
    <property type="component" value="Unassembled WGS sequence"/>
</dbReference>
<evidence type="ECO:0000313" key="1">
    <source>
        <dbReference type="EMBL" id="PNX63253.1"/>
    </source>
</evidence>
<dbReference type="EMBL" id="ASHM01153862">
    <property type="protein sequence ID" value="PNX63253.1"/>
    <property type="molecule type" value="Genomic_DNA"/>
</dbReference>
<gene>
    <name evidence="1" type="ORF">L195_g061535</name>
</gene>
<dbReference type="AlphaFoldDB" id="A0A2K3KAH0"/>